<evidence type="ECO:0000259" key="1">
    <source>
        <dbReference type="Pfam" id="PF00462"/>
    </source>
</evidence>
<reference evidence="2 3" key="1">
    <citation type="submission" date="2024-01" db="EMBL/GenBank/DDBJ databases">
        <title>The genomes of 5 underutilized Papilionoideae crops provide insights into root nodulation and disease resistance.</title>
        <authorList>
            <person name="Yuan L."/>
        </authorList>
    </citation>
    <scope>NUCLEOTIDE SEQUENCE [LARGE SCALE GENOMIC DNA]</scope>
    <source>
        <strain evidence="2">LY-2023</strain>
        <tissue evidence="2">Leaf</tissue>
    </source>
</reference>
<name>A0AAN9JP59_CLITE</name>
<dbReference type="PANTHER" id="PTHR45669:SF35">
    <property type="entry name" value="GLUTAREDOXIN (GRX) FAMILY PROTEIN"/>
    <property type="match status" value="1"/>
</dbReference>
<dbReference type="EMBL" id="JAYKXN010000003">
    <property type="protein sequence ID" value="KAK7301696.1"/>
    <property type="molecule type" value="Genomic_DNA"/>
</dbReference>
<dbReference type="Proteomes" id="UP001359559">
    <property type="component" value="Unassembled WGS sequence"/>
</dbReference>
<keyword evidence="3" id="KW-1185">Reference proteome</keyword>
<organism evidence="2 3">
    <name type="scientific">Clitoria ternatea</name>
    <name type="common">Butterfly pea</name>
    <dbReference type="NCBI Taxonomy" id="43366"/>
    <lineage>
        <taxon>Eukaryota</taxon>
        <taxon>Viridiplantae</taxon>
        <taxon>Streptophyta</taxon>
        <taxon>Embryophyta</taxon>
        <taxon>Tracheophyta</taxon>
        <taxon>Spermatophyta</taxon>
        <taxon>Magnoliopsida</taxon>
        <taxon>eudicotyledons</taxon>
        <taxon>Gunneridae</taxon>
        <taxon>Pentapetalae</taxon>
        <taxon>rosids</taxon>
        <taxon>fabids</taxon>
        <taxon>Fabales</taxon>
        <taxon>Fabaceae</taxon>
        <taxon>Papilionoideae</taxon>
        <taxon>50 kb inversion clade</taxon>
        <taxon>NPAAA clade</taxon>
        <taxon>indigoferoid/millettioid clade</taxon>
        <taxon>Phaseoleae</taxon>
        <taxon>Clitoria</taxon>
    </lineage>
</organism>
<sequence>MVYSILRGFCVALDERGVSMDSGFLSELRRVMGRKIGLTLPCVFINGRYVDGAKEMRWLHESGELRKLLEGLPAADLHLCVCHVCDDHR</sequence>
<proteinExistence type="predicted"/>
<comment type="caution">
    <text evidence="2">The sequence shown here is derived from an EMBL/GenBank/DDBJ whole genome shotgun (WGS) entry which is preliminary data.</text>
</comment>
<evidence type="ECO:0000313" key="3">
    <source>
        <dbReference type="Proteomes" id="UP001359559"/>
    </source>
</evidence>
<dbReference type="InterPro" id="IPR036249">
    <property type="entry name" value="Thioredoxin-like_sf"/>
</dbReference>
<dbReference type="PANTHER" id="PTHR45669">
    <property type="entry name" value="GLUTAREDOXIN DOMAIN-CONTAINING CYSTEINE-RICH PROTEIN CG12206-RELATED"/>
    <property type="match status" value="1"/>
</dbReference>
<dbReference type="Gene3D" id="3.40.30.10">
    <property type="entry name" value="Glutaredoxin"/>
    <property type="match status" value="1"/>
</dbReference>
<dbReference type="PROSITE" id="PS51354">
    <property type="entry name" value="GLUTAREDOXIN_2"/>
    <property type="match status" value="1"/>
</dbReference>
<feature type="domain" description="Glutaredoxin" evidence="1">
    <location>
        <begin position="2"/>
        <end position="50"/>
    </location>
</feature>
<dbReference type="InterPro" id="IPR002109">
    <property type="entry name" value="Glutaredoxin"/>
</dbReference>
<dbReference type="AlphaFoldDB" id="A0AAN9JP59"/>
<accession>A0AAN9JP59</accession>
<gene>
    <name evidence="2" type="ORF">RJT34_12568</name>
</gene>
<dbReference type="SUPFAM" id="SSF52833">
    <property type="entry name" value="Thioredoxin-like"/>
    <property type="match status" value="1"/>
</dbReference>
<evidence type="ECO:0000313" key="2">
    <source>
        <dbReference type="EMBL" id="KAK7301696.1"/>
    </source>
</evidence>
<dbReference type="Pfam" id="PF00462">
    <property type="entry name" value="Glutaredoxin"/>
    <property type="match status" value="1"/>
</dbReference>
<protein>
    <recommendedName>
        <fullName evidence="1">Glutaredoxin domain-containing protein</fullName>
    </recommendedName>
</protein>